<keyword evidence="3" id="KW-0813">Transport</keyword>
<dbReference type="InterPro" id="IPR052168">
    <property type="entry name" value="Cytochrome_b561_oxidase"/>
</dbReference>
<dbReference type="Proteomes" id="UP000622890">
    <property type="component" value="Unassembled WGS sequence"/>
</dbReference>
<feature type="transmembrane region" description="Helical" evidence="13">
    <location>
        <begin position="157"/>
        <end position="178"/>
    </location>
</feature>
<evidence type="ECO:0000256" key="5">
    <source>
        <dbReference type="ARBA" id="ARBA00022617"/>
    </source>
</evidence>
<keyword evidence="4" id="KW-1003">Cell membrane</keyword>
<dbReference type="EMBL" id="JAEPBG010000002">
    <property type="protein sequence ID" value="MBK4734006.1"/>
    <property type="molecule type" value="Genomic_DNA"/>
</dbReference>
<keyword evidence="6 13" id="KW-0812">Transmembrane</keyword>
<evidence type="ECO:0000256" key="11">
    <source>
        <dbReference type="ARBA" id="ARBA00023136"/>
    </source>
</evidence>
<dbReference type="GO" id="GO:0005886">
    <property type="term" value="C:plasma membrane"/>
    <property type="evidence" value="ECO:0007669"/>
    <property type="project" value="UniProtKB-SubCell"/>
</dbReference>
<protein>
    <submittedName>
        <fullName evidence="15">Cytochrome b</fullName>
    </submittedName>
</protein>
<evidence type="ECO:0000259" key="14">
    <source>
        <dbReference type="Pfam" id="PF01292"/>
    </source>
</evidence>
<feature type="transmembrane region" description="Helical" evidence="13">
    <location>
        <begin position="21"/>
        <end position="42"/>
    </location>
</feature>
<keyword evidence="9 13" id="KW-1133">Transmembrane helix</keyword>
<keyword evidence="8" id="KW-0249">Electron transport</keyword>
<feature type="domain" description="Cytochrome b561 bacterial/Ni-hydrogenase" evidence="14">
    <location>
        <begin position="20"/>
        <end position="190"/>
    </location>
</feature>
<keyword evidence="5" id="KW-0349">Heme</keyword>
<evidence type="ECO:0000256" key="12">
    <source>
        <dbReference type="ARBA" id="ARBA00037975"/>
    </source>
</evidence>
<dbReference type="AlphaFoldDB" id="A0A934W0E2"/>
<dbReference type="InterPro" id="IPR016174">
    <property type="entry name" value="Di-haem_cyt_TM"/>
</dbReference>
<dbReference type="GO" id="GO:0022904">
    <property type="term" value="P:respiratory electron transport chain"/>
    <property type="evidence" value="ECO:0007669"/>
    <property type="project" value="InterPro"/>
</dbReference>
<evidence type="ECO:0000256" key="2">
    <source>
        <dbReference type="ARBA" id="ARBA00004651"/>
    </source>
</evidence>
<name>A0A934W0E2_9BURK</name>
<organism evidence="15 16">
    <name type="scientific">Noviherbaspirillum pedocola</name>
    <dbReference type="NCBI Taxonomy" id="2801341"/>
    <lineage>
        <taxon>Bacteria</taxon>
        <taxon>Pseudomonadati</taxon>
        <taxon>Pseudomonadota</taxon>
        <taxon>Betaproteobacteria</taxon>
        <taxon>Burkholderiales</taxon>
        <taxon>Oxalobacteraceae</taxon>
        <taxon>Noviherbaspirillum</taxon>
    </lineage>
</organism>
<keyword evidence="16" id="KW-1185">Reference proteome</keyword>
<evidence type="ECO:0000256" key="6">
    <source>
        <dbReference type="ARBA" id="ARBA00022692"/>
    </source>
</evidence>
<feature type="transmembrane region" description="Helical" evidence="13">
    <location>
        <begin position="100"/>
        <end position="122"/>
    </location>
</feature>
<keyword evidence="11 13" id="KW-0472">Membrane</keyword>
<dbReference type="InterPro" id="IPR011577">
    <property type="entry name" value="Cyt_b561_bac/Ni-Hgenase"/>
</dbReference>
<comment type="caution">
    <text evidence="15">The sequence shown here is derived from an EMBL/GenBank/DDBJ whole genome shotgun (WGS) entry which is preliminary data.</text>
</comment>
<gene>
    <name evidence="15" type="ORF">JJB74_05215</name>
</gene>
<dbReference type="GO" id="GO:0020037">
    <property type="term" value="F:heme binding"/>
    <property type="evidence" value="ECO:0007669"/>
    <property type="project" value="TreeGrafter"/>
</dbReference>
<dbReference type="PANTHER" id="PTHR30529:SF1">
    <property type="entry name" value="CYTOCHROME B561 HOMOLOG 2"/>
    <property type="match status" value="1"/>
</dbReference>
<dbReference type="Gene3D" id="1.20.950.20">
    <property type="entry name" value="Transmembrane di-heme cytochromes, Chain C"/>
    <property type="match status" value="1"/>
</dbReference>
<evidence type="ECO:0000256" key="9">
    <source>
        <dbReference type="ARBA" id="ARBA00022989"/>
    </source>
</evidence>
<evidence type="ECO:0000256" key="13">
    <source>
        <dbReference type="SAM" id="Phobius"/>
    </source>
</evidence>
<evidence type="ECO:0000256" key="4">
    <source>
        <dbReference type="ARBA" id="ARBA00022475"/>
    </source>
</evidence>
<comment type="similarity">
    <text evidence="12">Belongs to the cytochrome b561 family.</text>
</comment>
<proteinExistence type="inferred from homology"/>
<evidence type="ECO:0000313" key="15">
    <source>
        <dbReference type="EMBL" id="MBK4734006.1"/>
    </source>
</evidence>
<feature type="transmembrane region" description="Helical" evidence="13">
    <location>
        <begin position="62"/>
        <end position="80"/>
    </location>
</feature>
<evidence type="ECO:0000256" key="7">
    <source>
        <dbReference type="ARBA" id="ARBA00022723"/>
    </source>
</evidence>
<evidence type="ECO:0000256" key="8">
    <source>
        <dbReference type="ARBA" id="ARBA00022982"/>
    </source>
</evidence>
<dbReference type="RefSeq" id="WP_200590795.1">
    <property type="nucleotide sequence ID" value="NZ_JAEPBG010000002.1"/>
</dbReference>
<dbReference type="GO" id="GO:0009055">
    <property type="term" value="F:electron transfer activity"/>
    <property type="evidence" value="ECO:0007669"/>
    <property type="project" value="InterPro"/>
</dbReference>
<comment type="subcellular location">
    <subcellularLocation>
        <location evidence="2">Cell membrane</location>
        <topology evidence="2">Multi-pass membrane protein</topology>
    </subcellularLocation>
</comment>
<reference evidence="15" key="1">
    <citation type="submission" date="2021-01" db="EMBL/GenBank/DDBJ databases">
        <title>Genome sequence of strain Noviherbaspirillum sp. DKR-6.</title>
        <authorList>
            <person name="Chaudhary D.K."/>
        </authorList>
    </citation>
    <scope>NUCLEOTIDE SEQUENCE</scope>
    <source>
        <strain evidence="15">DKR-6</strain>
    </source>
</reference>
<evidence type="ECO:0000256" key="1">
    <source>
        <dbReference type="ARBA" id="ARBA00001970"/>
    </source>
</evidence>
<dbReference type="SUPFAM" id="SSF81342">
    <property type="entry name" value="Transmembrane di-heme cytochromes"/>
    <property type="match status" value="1"/>
</dbReference>
<dbReference type="PANTHER" id="PTHR30529">
    <property type="entry name" value="CYTOCHROME B561"/>
    <property type="match status" value="1"/>
</dbReference>
<dbReference type="Pfam" id="PF01292">
    <property type="entry name" value="Ni_hydr_CYTB"/>
    <property type="match status" value="1"/>
</dbReference>
<dbReference type="GO" id="GO:0046872">
    <property type="term" value="F:metal ion binding"/>
    <property type="evidence" value="ECO:0007669"/>
    <property type="project" value="UniProtKB-KW"/>
</dbReference>
<comment type="cofactor">
    <cofactor evidence="1">
        <name>heme b</name>
        <dbReference type="ChEBI" id="CHEBI:60344"/>
    </cofactor>
</comment>
<evidence type="ECO:0000256" key="10">
    <source>
        <dbReference type="ARBA" id="ARBA00023004"/>
    </source>
</evidence>
<evidence type="ECO:0000256" key="3">
    <source>
        <dbReference type="ARBA" id="ARBA00022448"/>
    </source>
</evidence>
<keyword evidence="10" id="KW-0408">Iron</keyword>
<sequence>MNAKDTGVAQSLAQGHASERYTWQAMALHWMIAALILFMLWLGWSLEDIPKNTPARGFYVNLHKSIGVLVLTLVVLRLLWRLRHRPPALPASMAGWEMRVAHITHWLLYACILIQPLSGYIASAYSKYGVKFFGIPVSPPGLRGEAVSDFFGEVHDVNATVLAVLVALHVLAAFKHLLIDRDEVFQRMLPRHRR</sequence>
<evidence type="ECO:0000313" key="16">
    <source>
        <dbReference type="Proteomes" id="UP000622890"/>
    </source>
</evidence>
<keyword evidence="7" id="KW-0479">Metal-binding</keyword>
<accession>A0A934W0E2</accession>